<evidence type="ECO:0000256" key="1">
    <source>
        <dbReference type="ARBA" id="ARBA00001974"/>
    </source>
</evidence>
<comment type="pathway">
    <text evidence="2">Siderophore biosynthesis.</text>
</comment>
<dbReference type="RefSeq" id="WP_177144871.1">
    <property type="nucleotide sequence ID" value="NZ_JACAPU010000022.1"/>
</dbReference>
<protein>
    <submittedName>
        <fullName evidence="8">SidA/IucD/PvdA family monooxygenase</fullName>
    </submittedName>
</protein>
<reference evidence="8 9" key="1">
    <citation type="submission" date="2020-04" db="EMBL/GenBank/DDBJ databases">
        <title>Molecular characterization of pseudomonads from Agaricus bisporus reveal novel blotch 2 pathogens in Western Europe.</title>
        <authorList>
            <person name="Taparia T."/>
            <person name="Krijger M."/>
            <person name="Haynes E."/>
            <person name="Elpinstone J.G."/>
            <person name="Noble R."/>
            <person name="Van Der Wolf J."/>
        </authorList>
    </citation>
    <scope>NUCLEOTIDE SEQUENCE [LARGE SCALE GENOMIC DNA]</scope>
    <source>
        <strain evidence="8 9">F1001</strain>
    </source>
</reference>
<comment type="caution">
    <text evidence="8">The sequence shown here is derived from an EMBL/GenBank/DDBJ whole genome shotgun (WGS) entry which is preliminary data.</text>
</comment>
<evidence type="ECO:0000313" key="9">
    <source>
        <dbReference type="Proteomes" id="UP000582981"/>
    </source>
</evidence>
<evidence type="ECO:0000256" key="4">
    <source>
        <dbReference type="ARBA" id="ARBA00022630"/>
    </source>
</evidence>
<keyword evidence="4" id="KW-0285">Flavoprotein</keyword>
<evidence type="ECO:0000256" key="6">
    <source>
        <dbReference type="ARBA" id="ARBA00022857"/>
    </source>
</evidence>
<dbReference type="GO" id="GO:0006879">
    <property type="term" value="P:intracellular iron ion homeostasis"/>
    <property type="evidence" value="ECO:0007669"/>
    <property type="project" value="TreeGrafter"/>
</dbReference>
<dbReference type="AlphaFoldDB" id="A0A7Y7WI06"/>
<dbReference type="GO" id="GO:0004497">
    <property type="term" value="F:monooxygenase activity"/>
    <property type="evidence" value="ECO:0007669"/>
    <property type="project" value="UniProtKB-KW"/>
</dbReference>
<dbReference type="InterPro" id="IPR025700">
    <property type="entry name" value="Lys/Orn_oxygenase"/>
</dbReference>
<name>A0A7Y7WI06_9PSED</name>
<proteinExistence type="inferred from homology"/>
<evidence type="ECO:0000256" key="2">
    <source>
        <dbReference type="ARBA" id="ARBA00004924"/>
    </source>
</evidence>
<dbReference type="Pfam" id="PF13434">
    <property type="entry name" value="Lys_Orn_oxgnase"/>
    <property type="match status" value="1"/>
</dbReference>
<keyword evidence="6" id="KW-0521">NADP</keyword>
<sequence>MSETVYDIVGIGFGPSNLALAIGLEESDSPLSFRFLDAKKRPDWQDEMLLSGSDIQNNPLRDLVTPRNPRSRYGFVNYLKETGRLFDYLNLPLTYPLRREYAEYIKWVADHFQGSVESSAFANRVEPLVLKGERVWKVTYNDQRIIYGRSLVLGTGRTANIPAVFSGLLGPQVFHLNHYLENVHNLPLSAQRIGVIGSSQSAVEIVLDLSARFPDKEIYSLHRSFSFRLKDTSPFSDKVYFPEFVDYYFDLPAEAKARLDKQLRGTNYSSADGDVINALYVRIHEEKLQGKQRIRILNNIAVEQAVLGASGQVELALREVNQQQHSTLALDALVLATGFKDIAAKENGELYPPLLEPHHRLFRADAHGALVVNRDYSLTALDDLPAVFLNGLCESSHGLGDAGSFSLISLRVEHILSALEGKLTQVAALHPPVTALA</sequence>
<keyword evidence="5" id="KW-0274">FAD</keyword>
<dbReference type="SUPFAM" id="SSF51905">
    <property type="entry name" value="FAD/NAD(P)-binding domain"/>
    <property type="match status" value="1"/>
</dbReference>
<keyword evidence="7" id="KW-0560">Oxidoreductase</keyword>
<comment type="similarity">
    <text evidence="3">Belongs to the lysine N(6)-hydroxylase/L-ornithine N(5)-oxygenase family.</text>
</comment>
<evidence type="ECO:0000256" key="3">
    <source>
        <dbReference type="ARBA" id="ARBA00007588"/>
    </source>
</evidence>
<dbReference type="InterPro" id="IPR036188">
    <property type="entry name" value="FAD/NAD-bd_sf"/>
</dbReference>
<dbReference type="EMBL" id="JACAPU010000022">
    <property type="protein sequence ID" value="NWB48819.1"/>
    <property type="molecule type" value="Genomic_DNA"/>
</dbReference>
<dbReference type="PANTHER" id="PTHR42802">
    <property type="entry name" value="MONOOXYGENASE"/>
    <property type="match status" value="1"/>
</dbReference>
<gene>
    <name evidence="8" type="ORF">HX829_20250</name>
</gene>
<dbReference type="Proteomes" id="UP000582981">
    <property type="component" value="Unassembled WGS sequence"/>
</dbReference>
<keyword evidence="8" id="KW-0503">Monooxygenase</keyword>
<evidence type="ECO:0000256" key="7">
    <source>
        <dbReference type="ARBA" id="ARBA00023002"/>
    </source>
</evidence>
<comment type="cofactor">
    <cofactor evidence="1">
        <name>FAD</name>
        <dbReference type="ChEBI" id="CHEBI:57692"/>
    </cofactor>
</comment>
<organism evidence="8 9">
    <name type="scientific">Pseudomonas gingeri</name>
    <dbReference type="NCBI Taxonomy" id="117681"/>
    <lineage>
        <taxon>Bacteria</taxon>
        <taxon>Pseudomonadati</taxon>
        <taxon>Pseudomonadota</taxon>
        <taxon>Gammaproteobacteria</taxon>
        <taxon>Pseudomonadales</taxon>
        <taxon>Pseudomonadaceae</taxon>
        <taxon>Pseudomonas</taxon>
    </lineage>
</organism>
<dbReference type="PANTHER" id="PTHR42802:SF1">
    <property type="entry name" value="L-ORNITHINE N(5)-MONOOXYGENASE"/>
    <property type="match status" value="1"/>
</dbReference>
<dbReference type="Gene3D" id="3.50.50.60">
    <property type="entry name" value="FAD/NAD(P)-binding domain"/>
    <property type="match status" value="1"/>
</dbReference>
<evidence type="ECO:0000313" key="8">
    <source>
        <dbReference type="EMBL" id="NWB48819.1"/>
    </source>
</evidence>
<evidence type="ECO:0000256" key="5">
    <source>
        <dbReference type="ARBA" id="ARBA00022827"/>
    </source>
</evidence>
<accession>A0A7Y7WI06</accession>